<feature type="region of interest" description="Disordered" evidence="1">
    <location>
        <begin position="433"/>
        <end position="486"/>
    </location>
</feature>
<name>A0A3A2ZGW6_9EURO</name>
<sequence length="486" mass="52243">MPSSERLVQLPEVICLYGPHTQRPLYKVPADEAETGKSTPAPSAAPVSSPGPGKVQKNGRRQSTLQAAPENIAKALNSLPELENQQQMGNGMPNHLPSHPSENTTNNSYTHLNQPATIVAQNSIDSNGNIMSQSSSCCSAKPPSPKQSQSQGSCCGKSKATVANDIEPELKLEGNSQHVQMNSLAYQPVSSTPQASLWQDFDTMGPGHFMQPYSVQQPQVQPSHYFPEYNSNAHSTPSMSFQHQSPHNVGFTQTPMQSFLSSNSQFPYTSQSAFGNEVHECNCGDDCQCLGCATHPFNKTTRQHVQEMGVLVSLDGEEPRTNGYRNSPLSNQTNSSLLDYSFAGLGNPINNGVQNTMSAYSEPTATPGLNTEYSSPVGYPSGQQLMHPSEYYTLEYPVGLPSSCTDVTGSCQCGNDCSCIGCLTHSGHNGVPLEPTTTTAEEPVSNTTESLGQQHQQQPPPDRGFSRIPVLDDLSVPSLSPQAIEP</sequence>
<feature type="region of interest" description="Disordered" evidence="1">
    <location>
        <begin position="131"/>
        <end position="157"/>
    </location>
</feature>
<feature type="compositionally biased region" description="Low complexity" evidence="1">
    <location>
        <begin position="40"/>
        <end position="53"/>
    </location>
</feature>
<dbReference type="EMBL" id="MVGC01000530">
    <property type="protein sequence ID" value="RJE18564.1"/>
    <property type="molecule type" value="Genomic_DNA"/>
</dbReference>
<protein>
    <submittedName>
        <fullName evidence="2">Copper-activated transcription factor GRISEA</fullName>
    </submittedName>
</protein>
<dbReference type="STRING" id="2070753.A0A3A2ZGW6"/>
<evidence type="ECO:0000313" key="2">
    <source>
        <dbReference type="EMBL" id="RJE18564.1"/>
    </source>
</evidence>
<proteinExistence type="predicted"/>
<dbReference type="OrthoDB" id="5600085at2759"/>
<organism evidence="2 3">
    <name type="scientific">Aspergillus sclerotialis</name>
    <dbReference type="NCBI Taxonomy" id="2070753"/>
    <lineage>
        <taxon>Eukaryota</taxon>
        <taxon>Fungi</taxon>
        <taxon>Dikarya</taxon>
        <taxon>Ascomycota</taxon>
        <taxon>Pezizomycotina</taxon>
        <taxon>Eurotiomycetes</taxon>
        <taxon>Eurotiomycetidae</taxon>
        <taxon>Eurotiales</taxon>
        <taxon>Aspergillaceae</taxon>
        <taxon>Aspergillus</taxon>
        <taxon>Aspergillus subgen. Polypaecilum</taxon>
    </lineage>
</organism>
<feature type="region of interest" description="Disordered" evidence="1">
    <location>
        <begin position="85"/>
        <end position="110"/>
    </location>
</feature>
<dbReference type="AlphaFoldDB" id="A0A3A2ZGW6"/>
<feature type="compositionally biased region" description="Polar residues" evidence="1">
    <location>
        <begin position="100"/>
        <end position="110"/>
    </location>
</feature>
<comment type="caution">
    <text evidence="2">The sequence shown here is derived from an EMBL/GenBank/DDBJ whole genome shotgun (WGS) entry which is preliminary data.</text>
</comment>
<accession>A0A3A2ZGW6</accession>
<feature type="compositionally biased region" description="Polar residues" evidence="1">
    <location>
        <begin position="444"/>
        <end position="457"/>
    </location>
</feature>
<keyword evidence="3" id="KW-1185">Reference proteome</keyword>
<feature type="compositionally biased region" description="Polar residues" evidence="1">
    <location>
        <begin position="477"/>
        <end position="486"/>
    </location>
</feature>
<dbReference type="Proteomes" id="UP000266188">
    <property type="component" value="Unassembled WGS sequence"/>
</dbReference>
<feature type="region of interest" description="Disordered" evidence="1">
    <location>
        <begin position="19"/>
        <end position="64"/>
    </location>
</feature>
<evidence type="ECO:0000256" key="1">
    <source>
        <dbReference type="SAM" id="MobiDB-lite"/>
    </source>
</evidence>
<reference evidence="3" key="1">
    <citation type="submission" date="2017-02" db="EMBL/GenBank/DDBJ databases">
        <authorList>
            <person name="Tafer H."/>
            <person name="Lopandic K."/>
        </authorList>
    </citation>
    <scope>NUCLEOTIDE SEQUENCE [LARGE SCALE GENOMIC DNA]</scope>
    <source>
        <strain evidence="3">CBS 366.77</strain>
    </source>
</reference>
<evidence type="ECO:0000313" key="3">
    <source>
        <dbReference type="Proteomes" id="UP000266188"/>
    </source>
</evidence>
<feature type="compositionally biased region" description="Low complexity" evidence="1">
    <location>
        <begin position="433"/>
        <end position="443"/>
    </location>
</feature>
<feature type="compositionally biased region" description="Low complexity" evidence="1">
    <location>
        <begin position="132"/>
        <end position="157"/>
    </location>
</feature>
<gene>
    <name evidence="2" type="ORF">PHISCL_09096</name>
</gene>